<evidence type="ECO:0000313" key="1">
    <source>
        <dbReference type="EMBL" id="KAK1138467.1"/>
    </source>
</evidence>
<comment type="caution">
    <text evidence="1">The sequence shown here is derived from an EMBL/GenBank/DDBJ whole genome shotgun (WGS) entry which is preliminary data.</text>
</comment>
<organism evidence="1 2">
    <name type="scientific">Aspergillus melleus</name>
    <dbReference type="NCBI Taxonomy" id="138277"/>
    <lineage>
        <taxon>Eukaryota</taxon>
        <taxon>Fungi</taxon>
        <taxon>Dikarya</taxon>
        <taxon>Ascomycota</taxon>
        <taxon>Pezizomycotina</taxon>
        <taxon>Eurotiomycetes</taxon>
        <taxon>Eurotiomycetidae</taxon>
        <taxon>Eurotiales</taxon>
        <taxon>Aspergillaceae</taxon>
        <taxon>Aspergillus</taxon>
        <taxon>Aspergillus subgen. Circumdati</taxon>
    </lineage>
</organism>
<evidence type="ECO:0000313" key="2">
    <source>
        <dbReference type="Proteomes" id="UP001177260"/>
    </source>
</evidence>
<keyword evidence="2" id="KW-1185">Reference proteome</keyword>
<accession>A0ACC3ALT8</accession>
<protein>
    <submittedName>
        <fullName evidence="1">Uncharacterized protein</fullName>
    </submittedName>
</protein>
<dbReference type="Proteomes" id="UP001177260">
    <property type="component" value="Unassembled WGS sequence"/>
</dbReference>
<name>A0ACC3ALT8_9EURO</name>
<dbReference type="EMBL" id="JAOPJF010000147">
    <property type="protein sequence ID" value="KAK1138467.1"/>
    <property type="molecule type" value="Genomic_DNA"/>
</dbReference>
<reference evidence="1 2" key="1">
    <citation type="journal article" date="2023" name="ACS Omega">
        <title>Identification of the Neoaspergillic Acid Biosynthesis Gene Cluster by Establishing an In Vitro CRISPR-Ribonucleoprotein Genetic System in Aspergillus melleus.</title>
        <authorList>
            <person name="Yuan B."/>
            <person name="Grau M.F."/>
            <person name="Murata R.M."/>
            <person name="Torok T."/>
            <person name="Venkateswaran K."/>
            <person name="Stajich J.E."/>
            <person name="Wang C.C.C."/>
        </authorList>
    </citation>
    <scope>NUCLEOTIDE SEQUENCE [LARGE SCALE GENOMIC DNA]</scope>
    <source>
        <strain evidence="1 2">IMV 1140</strain>
    </source>
</reference>
<gene>
    <name evidence="1" type="ORF">N8T08_002482</name>
</gene>
<proteinExistence type="predicted"/>
<sequence>MAVDSYSKEQMIALGITFLILPCIFVALRFWAKWLSRKKLQWDDLFILIALAFSIACSITQLIGAIDGQLGQHQTLGPDGQPILDDPRFLTYEKCKFASQMLAVIGLGFTKASLLVLFRGIFAISGWFQPTSMVMLVVVFAWTISFFFANLFTCYPITPLVEEFYGNKCINSVAMWYSSCVTDVFVDIIILILPLPLVLKLQLPWKQKLAVAGMFVMGTTVVAISITRLAMYIHIGQTFLDHYLDTTYYTSPVFFWTNIEMSLGVILACLPTLRPIWLLIRGTPISYGSKSYPTYDYSGHTGRSGRHHQPNSDNFNELDTINLVKHPDASSTREDVRSPTDNAPWSFPSSPLSFGSATCQYTFDATYPAMSAPSEVALHSPGIAEWARGCLVANTVVPQLSLSSVPPVPLHPVDESSKAQPSDVGQ</sequence>